<dbReference type="Proteomes" id="UP001161017">
    <property type="component" value="Unassembled WGS sequence"/>
</dbReference>
<organism evidence="2 3">
    <name type="scientific">Ramalina farinacea</name>
    <dbReference type="NCBI Taxonomy" id="258253"/>
    <lineage>
        <taxon>Eukaryota</taxon>
        <taxon>Fungi</taxon>
        <taxon>Dikarya</taxon>
        <taxon>Ascomycota</taxon>
        <taxon>Pezizomycotina</taxon>
        <taxon>Lecanoromycetes</taxon>
        <taxon>OSLEUM clade</taxon>
        <taxon>Lecanoromycetidae</taxon>
        <taxon>Lecanorales</taxon>
        <taxon>Lecanorineae</taxon>
        <taxon>Ramalinaceae</taxon>
        <taxon>Ramalina</taxon>
    </lineage>
</organism>
<evidence type="ECO:0000313" key="2">
    <source>
        <dbReference type="EMBL" id="MDI1492941.1"/>
    </source>
</evidence>
<feature type="region of interest" description="Disordered" evidence="1">
    <location>
        <begin position="99"/>
        <end position="129"/>
    </location>
</feature>
<keyword evidence="3" id="KW-1185">Reference proteome</keyword>
<comment type="caution">
    <text evidence="2">The sequence shown here is derived from an EMBL/GenBank/DDBJ whole genome shotgun (WGS) entry which is preliminary data.</text>
</comment>
<accession>A0AA43QX33</accession>
<name>A0AA43QX33_9LECA</name>
<gene>
    <name evidence="2" type="ORF">OHK93_004725</name>
</gene>
<dbReference type="AlphaFoldDB" id="A0AA43QX33"/>
<sequence>MDFHGAERDLERYDEWKKTVAKNKEEYKSFKESARDQREYIEVLKMNLEETPGSQKSHYDDTVRSDLLKTDIKRAEELLGSINYQIQKYGVYYEMSKGKKKDMEKMRERAKKTLEEKKEPDRYIKGEWR</sequence>
<protein>
    <submittedName>
        <fullName evidence="2">Uncharacterized protein</fullName>
    </submittedName>
</protein>
<evidence type="ECO:0000313" key="3">
    <source>
        <dbReference type="Proteomes" id="UP001161017"/>
    </source>
</evidence>
<evidence type="ECO:0000256" key="1">
    <source>
        <dbReference type="SAM" id="MobiDB-lite"/>
    </source>
</evidence>
<dbReference type="EMBL" id="JAPUFD010000022">
    <property type="protein sequence ID" value="MDI1492941.1"/>
    <property type="molecule type" value="Genomic_DNA"/>
</dbReference>
<reference evidence="2" key="1">
    <citation type="journal article" date="2023" name="Genome Biol. Evol.">
        <title>First Whole Genome Sequence and Flow Cytometry Genome Size Data for the Lichen-Forming Fungus Ramalina farinacea (Ascomycota).</title>
        <authorList>
            <person name="Llewellyn T."/>
            <person name="Mian S."/>
            <person name="Hill R."/>
            <person name="Leitch I.J."/>
            <person name="Gaya E."/>
        </authorList>
    </citation>
    <scope>NUCLEOTIDE SEQUENCE</scope>
    <source>
        <strain evidence="2">LIQ254RAFAR</strain>
    </source>
</reference>
<feature type="compositionally biased region" description="Basic and acidic residues" evidence="1">
    <location>
        <begin position="101"/>
        <end position="129"/>
    </location>
</feature>
<proteinExistence type="predicted"/>